<proteinExistence type="predicted"/>
<dbReference type="InterPro" id="IPR036612">
    <property type="entry name" value="KH_dom_type_1_sf"/>
</dbReference>
<dbReference type="Gene3D" id="1.10.510.10">
    <property type="entry name" value="Transferase(Phosphotransferase) domain 1"/>
    <property type="match status" value="1"/>
</dbReference>
<feature type="region of interest" description="Disordered" evidence="9">
    <location>
        <begin position="600"/>
        <end position="621"/>
    </location>
</feature>
<dbReference type="PROSITE" id="PS50011">
    <property type="entry name" value="PROTEIN_KINASE_DOM"/>
    <property type="match status" value="1"/>
</dbReference>
<dbReference type="InterPro" id="IPR017441">
    <property type="entry name" value="Protein_kinase_ATP_BS"/>
</dbReference>
<dbReference type="SUPFAM" id="SSF56112">
    <property type="entry name" value="Protein kinase-like (PK-like)"/>
    <property type="match status" value="1"/>
</dbReference>
<dbReference type="PANTHER" id="PTHR24350">
    <property type="entry name" value="SERINE/THREONINE-PROTEIN KINASE IAL-RELATED"/>
    <property type="match status" value="1"/>
</dbReference>
<dbReference type="Proteomes" id="UP001642464">
    <property type="component" value="Unassembled WGS sequence"/>
</dbReference>
<keyword evidence="12" id="KW-1185">Reference proteome</keyword>
<dbReference type="PROSITE" id="PS50084">
    <property type="entry name" value="KH_TYPE_1"/>
    <property type="match status" value="2"/>
</dbReference>
<keyword evidence="6 7" id="KW-0694">RNA-binding</keyword>
<evidence type="ECO:0000313" key="11">
    <source>
        <dbReference type="EMBL" id="CAK9025083.1"/>
    </source>
</evidence>
<name>A0ABP0KFT4_9DINO</name>
<evidence type="ECO:0000256" key="2">
    <source>
        <dbReference type="ARBA" id="ARBA00022679"/>
    </source>
</evidence>
<keyword evidence="3 8" id="KW-0547">Nucleotide-binding</keyword>
<evidence type="ECO:0000256" key="3">
    <source>
        <dbReference type="ARBA" id="ARBA00022741"/>
    </source>
</evidence>
<dbReference type="InterPro" id="IPR030616">
    <property type="entry name" value="Aur-like"/>
</dbReference>
<evidence type="ECO:0000313" key="12">
    <source>
        <dbReference type="Proteomes" id="UP001642464"/>
    </source>
</evidence>
<dbReference type="EMBL" id="CAXAMM010011112">
    <property type="protein sequence ID" value="CAK9025083.1"/>
    <property type="molecule type" value="Genomic_DNA"/>
</dbReference>
<dbReference type="Gene3D" id="3.30.310.210">
    <property type="match status" value="1"/>
</dbReference>
<evidence type="ECO:0000256" key="7">
    <source>
        <dbReference type="PROSITE-ProRule" id="PRU00117"/>
    </source>
</evidence>
<evidence type="ECO:0000256" key="1">
    <source>
        <dbReference type="ARBA" id="ARBA00022527"/>
    </source>
</evidence>
<accession>A0ABP0KFT4</accession>
<sequence length="700" mass="76698">MASGSASNTEGSEVVDLHADSDDLVTEVVDVTGGSDDEDLVEVNKAGAPLYFHGYRRGRELGRGASGQVFLCHKKGTEGGGFAVKAVDLRRLHLQPNAEREEKKLSREVEILKRLPPHPNIVQLIDTFEEGDWFLLVLELVGGGDLYTVLTTREPPRLQEREASFVLSQLAEGLSFLHSQGIIHRDMKLENVLVANERRERPLVFYTVKITDFGLSKAIGAGFSEARSTVGTRPYTAPEVLREDSHDFSSDLWCLGVLLFVLLAGHFPFSKIPIKQDELQSLVGKLKISDLAKSVVLGLLQLEPHQRLDLSGLARHEWMVEEVLEEEAEKPKRTRSTSSFQASVQVPPPKALEQRVEPPEAPPSVGPVTVKPRKGSTGSNGSQPEPPPPPPPPEPPAPPPSPSGPSPTVPAMSSSKRSVSSMLSPGEVLPASLQPEVMQVHMVVPDRLAATIMNKSGPQLKQISSTLGCQVRLISRKTVREQRLVGDHRIVIIGNYNQCVIVQELVHGRMMQAMRQEGEEPTGETSVMLFVRAEAAGVVIGKQGWVLGCVRKQSNARINLLREEIRGQRPCIIEGQLPNILRAEKHVFDLVAAVPVATNPPPSAKRPPLCSPSTPRAPNLPRTRLSVEPLQGVVMSWKGLIGWIQPEQPLNHPRAFSRQGQVYVHAKDVLNQEPLAIGQAVRFHLYEDRAGLGADQCYAI</sequence>
<keyword evidence="2" id="KW-0808">Transferase</keyword>
<dbReference type="PROSITE" id="PS00108">
    <property type="entry name" value="PROTEIN_KINASE_ST"/>
    <property type="match status" value="1"/>
</dbReference>
<organism evidence="11 12">
    <name type="scientific">Durusdinium trenchii</name>
    <dbReference type="NCBI Taxonomy" id="1381693"/>
    <lineage>
        <taxon>Eukaryota</taxon>
        <taxon>Sar</taxon>
        <taxon>Alveolata</taxon>
        <taxon>Dinophyceae</taxon>
        <taxon>Suessiales</taxon>
        <taxon>Symbiodiniaceae</taxon>
        <taxon>Durusdinium</taxon>
    </lineage>
</organism>
<feature type="region of interest" description="Disordered" evidence="9">
    <location>
        <begin position="325"/>
        <end position="423"/>
    </location>
</feature>
<dbReference type="Gene3D" id="2.40.50.140">
    <property type="entry name" value="Nucleic acid-binding proteins"/>
    <property type="match status" value="1"/>
</dbReference>
<dbReference type="InterPro" id="IPR000719">
    <property type="entry name" value="Prot_kinase_dom"/>
</dbReference>
<evidence type="ECO:0000256" key="4">
    <source>
        <dbReference type="ARBA" id="ARBA00022777"/>
    </source>
</evidence>
<dbReference type="InterPro" id="IPR011009">
    <property type="entry name" value="Kinase-like_dom_sf"/>
</dbReference>
<keyword evidence="1" id="KW-0723">Serine/threonine-protein kinase</keyword>
<keyword evidence="4 11" id="KW-0418">Kinase</keyword>
<evidence type="ECO:0000259" key="10">
    <source>
        <dbReference type="PROSITE" id="PS50011"/>
    </source>
</evidence>
<keyword evidence="5 8" id="KW-0067">ATP-binding</keyword>
<reference evidence="11 12" key="1">
    <citation type="submission" date="2024-02" db="EMBL/GenBank/DDBJ databases">
        <authorList>
            <person name="Chen Y."/>
            <person name="Shah S."/>
            <person name="Dougan E. K."/>
            <person name="Thang M."/>
            <person name="Chan C."/>
        </authorList>
    </citation>
    <scope>NUCLEOTIDE SEQUENCE [LARGE SCALE GENOMIC DNA]</scope>
</reference>
<feature type="compositionally biased region" description="Pro residues" evidence="9">
    <location>
        <begin position="384"/>
        <end position="408"/>
    </location>
</feature>
<evidence type="ECO:0000256" key="6">
    <source>
        <dbReference type="ARBA" id="ARBA00022884"/>
    </source>
</evidence>
<feature type="binding site" evidence="8">
    <location>
        <position position="85"/>
    </location>
    <ligand>
        <name>ATP</name>
        <dbReference type="ChEBI" id="CHEBI:30616"/>
    </ligand>
</feature>
<dbReference type="Pfam" id="PF00069">
    <property type="entry name" value="Pkinase"/>
    <property type="match status" value="1"/>
</dbReference>
<dbReference type="SMART" id="SM00220">
    <property type="entry name" value="S_TKc"/>
    <property type="match status" value="1"/>
</dbReference>
<dbReference type="InterPro" id="IPR008271">
    <property type="entry name" value="Ser/Thr_kinase_AS"/>
</dbReference>
<dbReference type="InterPro" id="IPR004087">
    <property type="entry name" value="KH_dom"/>
</dbReference>
<evidence type="ECO:0000256" key="8">
    <source>
        <dbReference type="PROSITE-ProRule" id="PRU10141"/>
    </source>
</evidence>
<protein>
    <submittedName>
        <fullName evidence="11">Calcium/calmodulin-dependent protein kinase type 1 (CaM kinase I) (CaM-KI)</fullName>
    </submittedName>
</protein>
<evidence type="ECO:0000256" key="5">
    <source>
        <dbReference type="ARBA" id="ARBA00022840"/>
    </source>
</evidence>
<dbReference type="SUPFAM" id="SSF54791">
    <property type="entry name" value="Eukaryotic type KH-domain (KH-domain type I)"/>
    <property type="match status" value="2"/>
</dbReference>
<dbReference type="PROSITE" id="PS00107">
    <property type="entry name" value="PROTEIN_KINASE_ATP"/>
    <property type="match status" value="1"/>
</dbReference>
<evidence type="ECO:0000256" key="9">
    <source>
        <dbReference type="SAM" id="MobiDB-lite"/>
    </source>
</evidence>
<gene>
    <name evidence="11" type="ORF">SCF082_LOCUS16918</name>
</gene>
<dbReference type="SMART" id="SM00322">
    <property type="entry name" value="KH"/>
    <property type="match status" value="2"/>
</dbReference>
<dbReference type="GO" id="GO:0016301">
    <property type="term" value="F:kinase activity"/>
    <property type="evidence" value="ECO:0007669"/>
    <property type="project" value="UniProtKB-KW"/>
</dbReference>
<feature type="compositionally biased region" description="Low complexity" evidence="9">
    <location>
        <begin position="413"/>
        <end position="423"/>
    </location>
</feature>
<comment type="caution">
    <text evidence="11">The sequence shown here is derived from an EMBL/GenBank/DDBJ whole genome shotgun (WGS) entry which is preliminary data.</text>
</comment>
<dbReference type="InterPro" id="IPR012340">
    <property type="entry name" value="NA-bd_OB-fold"/>
</dbReference>
<feature type="domain" description="Protein kinase" evidence="10">
    <location>
        <begin position="55"/>
        <end position="319"/>
    </location>
</feature>